<dbReference type="SUPFAM" id="SSF47090">
    <property type="entry name" value="PGBD-like"/>
    <property type="match status" value="1"/>
</dbReference>
<protein>
    <submittedName>
        <fullName evidence="2">LysM domain-containing protein</fullName>
    </submittedName>
</protein>
<evidence type="ECO:0000259" key="1">
    <source>
        <dbReference type="PROSITE" id="PS51782"/>
    </source>
</evidence>
<sequence length="334" mass="36572">MSVKAIDCATKLNSTMATGLKQAGVLYVGRYLGDPSRWKTLEPAEVSTLKSAGLKIISIWETAPTKRSYFSVEQGKEDAREAFKWARAVGQPEGTAIYFTVDYDAQKANFDEIKAYFKAVAETRSEYKIGAYGSYDVIETLSATSYVDYFFQTYAWSGGRQSIYANLYQYKNGQSLAGVTADFDEVKKAIGEWGGSAAKVDKPKAQKTAKVSKLLRHGDKGESVKELQHDLIKAGYSCGKAGADGIFGEDTEKAVEDLQRVYKVAIDGIVGDQTRAVLKKALSKKIAKKDPYTVKPGDILSEIAAKHDTTTAALAKKNGIKDPNKIYPGQKIKF</sequence>
<dbReference type="SUPFAM" id="SSF51445">
    <property type="entry name" value="(Trans)glycosidases"/>
    <property type="match status" value="1"/>
</dbReference>
<dbReference type="STRING" id="269670.SAMN02982927_00707"/>
<gene>
    <name evidence="2" type="ORF">SAMN02982927_00707</name>
</gene>
<dbReference type="InterPro" id="IPR036779">
    <property type="entry name" value="LysM_dom_sf"/>
</dbReference>
<name>A0A1I2PBB4_9BACL</name>
<dbReference type="OrthoDB" id="1795295at2"/>
<dbReference type="InterPro" id="IPR017853">
    <property type="entry name" value="GH"/>
</dbReference>
<dbReference type="SMART" id="SM00257">
    <property type="entry name" value="LysM"/>
    <property type="match status" value="1"/>
</dbReference>
<dbReference type="InterPro" id="IPR036365">
    <property type="entry name" value="PGBD-like_sf"/>
</dbReference>
<dbReference type="AlphaFoldDB" id="A0A1I2PBB4"/>
<organism evidence="2 3">
    <name type="scientific">Sporolactobacillus nakayamae</name>
    <dbReference type="NCBI Taxonomy" id="269670"/>
    <lineage>
        <taxon>Bacteria</taxon>
        <taxon>Bacillati</taxon>
        <taxon>Bacillota</taxon>
        <taxon>Bacilli</taxon>
        <taxon>Bacillales</taxon>
        <taxon>Sporolactobacillaceae</taxon>
        <taxon>Sporolactobacillus</taxon>
    </lineage>
</organism>
<dbReference type="Pfam" id="PF08924">
    <property type="entry name" value="Rv2525c_GlyHyd-like"/>
    <property type="match status" value="1"/>
</dbReference>
<evidence type="ECO:0000313" key="3">
    <source>
        <dbReference type="Proteomes" id="UP000198752"/>
    </source>
</evidence>
<dbReference type="CDD" id="cd00118">
    <property type="entry name" value="LysM"/>
    <property type="match status" value="1"/>
</dbReference>
<dbReference type="Gene3D" id="3.20.20.80">
    <property type="entry name" value="Glycosidases"/>
    <property type="match status" value="1"/>
</dbReference>
<feature type="domain" description="LysM" evidence="1">
    <location>
        <begin position="290"/>
        <end position="334"/>
    </location>
</feature>
<dbReference type="InterPro" id="IPR036366">
    <property type="entry name" value="PGBDSf"/>
</dbReference>
<proteinExistence type="predicted"/>
<evidence type="ECO:0000313" key="2">
    <source>
        <dbReference type="EMBL" id="SFG10936.1"/>
    </source>
</evidence>
<dbReference type="Pfam" id="PF01471">
    <property type="entry name" value="PG_binding_1"/>
    <property type="match status" value="1"/>
</dbReference>
<dbReference type="Proteomes" id="UP000198752">
    <property type="component" value="Unassembled WGS sequence"/>
</dbReference>
<dbReference type="RefSeq" id="WP_143128424.1">
    <property type="nucleotide sequence ID" value="NZ_FOOY01000004.1"/>
</dbReference>
<dbReference type="InterPro" id="IPR018392">
    <property type="entry name" value="LysM"/>
</dbReference>
<dbReference type="SUPFAM" id="SSF54106">
    <property type="entry name" value="LysM domain"/>
    <property type="match status" value="1"/>
</dbReference>
<dbReference type="Gene3D" id="3.10.350.10">
    <property type="entry name" value="LysM domain"/>
    <property type="match status" value="1"/>
</dbReference>
<dbReference type="PROSITE" id="PS51782">
    <property type="entry name" value="LYSM"/>
    <property type="match status" value="1"/>
</dbReference>
<dbReference type="Pfam" id="PF01476">
    <property type="entry name" value="LysM"/>
    <property type="match status" value="1"/>
</dbReference>
<dbReference type="EMBL" id="FOOY01000004">
    <property type="protein sequence ID" value="SFG10936.1"/>
    <property type="molecule type" value="Genomic_DNA"/>
</dbReference>
<accession>A0A1I2PBB4</accession>
<dbReference type="Gene3D" id="1.10.101.10">
    <property type="entry name" value="PGBD-like superfamily/PGBD"/>
    <property type="match status" value="1"/>
</dbReference>
<dbReference type="InterPro" id="IPR015020">
    <property type="entry name" value="Rv2525c-like_Glyco_Hydro-like"/>
</dbReference>
<dbReference type="InterPro" id="IPR002477">
    <property type="entry name" value="Peptidoglycan-bd-like"/>
</dbReference>
<keyword evidence="3" id="KW-1185">Reference proteome</keyword>
<reference evidence="3" key="1">
    <citation type="submission" date="2016-10" db="EMBL/GenBank/DDBJ databases">
        <authorList>
            <person name="Varghese N."/>
            <person name="Submissions S."/>
        </authorList>
    </citation>
    <scope>NUCLEOTIDE SEQUENCE [LARGE SCALE GENOMIC DNA]</scope>
    <source>
        <strain evidence="3">ATCC 700379</strain>
    </source>
</reference>